<feature type="domain" description="3-keto-alpha-glucoside-1,2-lyase/3-keto-2-hydroxy-glucal hydratase" evidence="2">
    <location>
        <begin position="29"/>
        <end position="218"/>
    </location>
</feature>
<accession>A0A2W7RTH4</accession>
<feature type="chain" id="PRO_5016089689" evidence="1">
    <location>
        <begin position="26"/>
        <end position="460"/>
    </location>
</feature>
<dbReference type="Gene3D" id="2.60.120.560">
    <property type="entry name" value="Exo-inulinase, domain 1"/>
    <property type="match status" value="2"/>
</dbReference>
<evidence type="ECO:0000313" key="3">
    <source>
        <dbReference type="EMBL" id="PZX54175.1"/>
    </source>
</evidence>
<dbReference type="OrthoDB" id="9806233at2"/>
<dbReference type="RefSeq" id="WP_111317767.1">
    <property type="nucleotide sequence ID" value="NZ_QKZT01000005.1"/>
</dbReference>
<evidence type="ECO:0000259" key="2">
    <source>
        <dbReference type="Pfam" id="PF06439"/>
    </source>
</evidence>
<feature type="domain" description="3-keto-alpha-glucoside-1,2-lyase/3-keto-2-hydroxy-glucal hydratase" evidence="2">
    <location>
        <begin position="249"/>
        <end position="457"/>
    </location>
</feature>
<keyword evidence="1" id="KW-0732">Signal</keyword>
<organism evidence="3 4">
    <name type="scientific">Algoriphagus chordae</name>
    <dbReference type="NCBI Taxonomy" id="237019"/>
    <lineage>
        <taxon>Bacteria</taxon>
        <taxon>Pseudomonadati</taxon>
        <taxon>Bacteroidota</taxon>
        <taxon>Cytophagia</taxon>
        <taxon>Cytophagales</taxon>
        <taxon>Cyclobacteriaceae</taxon>
        <taxon>Algoriphagus</taxon>
    </lineage>
</organism>
<name>A0A2W7RTH4_9BACT</name>
<sequence length="460" mass="50705">MKYTRNLIAVIITSLVFAGCTSAQKAEDGWTNLFNGKDLSGWKPVAGTATFEVVDGVIQGTSVAGSPNTFLITEETYGDFILELDLKIEHLSSNSGVMARGQFDPAARDGKGLVFGYQIEADPSDRAWSGGVYDEARRGWLYPLDLNPAAKTAFKMGEFNHYRIEAIGNEIKTWVNGQEVAYVVDDMDKTGFIGLQVHGIRDAKDAGRKTSFKNVKIQTENLEPKAFNTDIFVVNNSLNSLTAYEKNNGWKLLFNGQNSDGWKGAYKENFPESGWSINDGILTIAATDGSESTNAGDIVTTEQFSAFDLAFEFRLTEGANSGVKYFVTLSEGNKGSAIGLEFQVLDDANHPDAKMGRDGNRTMASLYDLIKANKQGRFIKPVGEWNKGRVVVTPDNNVAHYLNGVKVVEYERGSKEFRDLVAISKYAKWDNFGEAKEGHILLQDHGDEVSFKNIKIKSLK</sequence>
<dbReference type="Pfam" id="PF06439">
    <property type="entry name" value="3keto-disac_hyd"/>
    <property type="match status" value="2"/>
</dbReference>
<comment type="caution">
    <text evidence="3">The sequence shown here is derived from an EMBL/GenBank/DDBJ whole genome shotgun (WGS) entry which is preliminary data.</text>
</comment>
<evidence type="ECO:0000256" key="1">
    <source>
        <dbReference type="SAM" id="SignalP"/>
    </source>
</evidence>
<dbReference type="PROSITE" id="PS51257">
    <property type="entry name" value="PROKAR_LIPOPROTEIN"/>
    <property type="match status" value="1"/>
</dbReference>
<evidence type="ECO:0000313" key="4">
    <source>
        <dbReference type="Proteomes" id="UP000248882"/>
    </source>
</evidence>
<gene>
    <name evidence="3" type="ORF">LV85_01515</name>
</gene>
<dbReference type="InterPro" id="IPR010496">
    <property type="entry name" value="AL/BT2_dom"/>
</dbReference>
<protein>
    <submittedName>
        <fullName evidence="3">Uncharacterized protein DUF1080</fullName>
    </submittedName>
</protein>
<feature type="signal peptide" evidence="1">
    <location>
        <begin position="1"/>
        <end position="25"/>
    </location>
</feature>
<dbReference type="AlphaFoldDB" id="A0A2W7RTH4"/>
<dbReference type="GO" id="GO:0016787">
    <property type="term" value="F:hydrolase activity"/>
    <property type="evidence" value="ECO:0007669"/>
    <property type="project" value="InterPro"/>
</dbReference>
<reference evidence="3 4" key="1">
    <citation type="submission" date="2018-06" db="EMBL/GenBank/DDBJ databases">
        <title>Genomic Encyclopedia of Archaeal and Bacterial Type Strains, Phase II (KMG-II): from individual species to whole genera.</title>
        <authorList>
            <person name="Goeker M."/>
        </authorList>
    </citation>
    <scope>NUCLEOTIDE SEQUENCE [LARGE SCALE GENOMIC DNA]</scope>
    <source>
        <strain evidence="3 4">DSM 19830</strain>
    </source>
</reference>
<dbReference type="Proteomes" id="UP000248882">
    <property type="component" value="Unassembled WGS sequence"/>
</dbReference>
<proteinExistence type="predicted"/>
<dbReference type="EMBL" id="QKZT01000005">
    <property type="protein sequence ID" value="PZX54175.1"/>
    <property type="molecule type" value="Genomic_DNA"/>
</dbReference>
<keyword evidence="4" id="KW-1185">Reference proteome</keyword>